<dbReference type="Gene3D" id="3.40.50.300">
    <property type="entry name" value="P-loop containing nucleotide triphosphate hydrolases"/>
    <property type="match status" value="1"/>
</dbReference>
<dbReference type="SUPFAM" id="SSF52540">
    <property type="entry name" value="P-loop containing nucleoside triphosphate hydrolases"/>
    <property type="match status" value="1"/>
</dbReference>
<dbReference type="InterPro" id="IPR027417">
    <property type="entry name" value="P-loop_NTPase"/>
</dbReference>
<evidence type="ECO:0000313" key="5">
    <source>
        <dbReference type="Proteomes" id="UP001519288"/>
    </source>
</evidence>
<dbReference type="InterPro" id="IPR046840">
    <property type="entry name" value="SpoIVA_C"/>
</dbReference>
<dbReference type="InterPro" id="IPR014201">
    <property type="entry name" value="Spore_IV_A"/>
</dbReference>
<accession>A0ABS4JCY2</accession>
<feature type="domain" description="Stage IV sporulation protein A ATPase" evidence="1">
    <location>
        <begin position="68"/>
        <end position="304"/>
    </location>
</feature>
<feature type="domain" description="Stage IV sporulation protein A middle" evidence="2">
    <location>
        <begin position="305"/>
        <end position="483"/>
    </location>
</feature>
<dbReference type="Proteomes" id="UP001519288">
    <property type="component" value="Unassembled WGS sequence"/>
</dbReference>
<dbReference type="Pfam" id="PF20438">
    <property type="entry name" value="SpoIVA_middle"/>
    <property type="match status" value="1"/>
</dbReference>
<protein>
    <submittedName>
        <fullName evidence="4">Stage IV sporulation protein A</fullName>
    </submittedName>
</protein>
<name>A0ABS4JCY2_9BACL</name>
<dbReference type="CDD" id="cd00882">
    <property type="entry name" value="Ras_like_GTPase"/>
    <property type="match status" value="1"/>
</dbReference>
<evidence type="ECO:0000259" key="1">
    <source>
        <dbReference type="Pfam" id="PF09547"/>
    </source>
</evidence>
<proteinExistence type="predicted"/>
<dbReference type="EMBL" id="JAGGLD010000001">
    <property type="protein sequence ID" value="MBP1999530.1"/>
    <property type="molecule type" value="Genomic_DNA"/>
</dbReference>
<comment type="caution">
    <text evidence="4">The sequence shown here is derived from an EMBL/GenBank/DDBJ whole genome shotgun (WGS) entry which is preliminary data.</text>
</comment>
<evidence type="ECO:0000259" key="2">
    <source>
        <dbReference type="Pfam" id="PF20438"/>
    </source>
</evidence>
<gene>
    <name evidence="4" type="ORF">J2Z69_000549</name>
</gene>
<organism evidence="4 5">
    <name type="scientific">Paenibacillus shirakamiensis</name>
    <dbReference type="NCBI Taxonomy" id="1265935"/>
    <lineage>
        <taxon>Bacteria</taxon>
        <taxon>Bacillati</taxon>
        <taxon>Bacillota</taxon>
        <taxon>Bacilli</taxon>
        <taxon>Bacillales</taxon>
        <taxon>Paenibacillaceae</taxon>
        <taxon>Paenibacillus</taxon>
    </lineage>
</organism>
<sequence length="559" mass="62336">MMVLVLRHVRVNAASFFFLQATSGGGHGQGQLRSAVATVIKIVVNNEADALKSIFPSAKFEEGISLALEKVDIFKDIAERTGGDIYLGVVGAVRTGKSTFIKRFVETVVLPNITNEADRVRAVDELPQSAAGKTIMTTEPKFVPNNAVQIKVDEGLEVNVRLVDCVGYAVEGAKGYEDENGPRMISTPWFEEPIPFQEAAEIGTRKVIQEHSTLGVVVTTDGTIADIPRYSYIESEERVIEELKEVGKPFVLIINSTRPRSEEALQLRNELAIKYDIPVLTLSAATMTEEDVTGVLREVLYEFPVHEVNVNLPSWVMVLNENHWLRSNYENSVRDTVKDIRRLRDVDRVVSNFLEYEFIDRAGLSGLNMGQGVAEIDLFAPDELYDQILTDVVGVEIRGKDHLLQLMQDFTHAKREYDRFAEALEMVKTTGYGIAAPSLAEMALDEPELIRQGSRFGVRLKATAPSIHMIRVDVESEFSPIIGTEKQSEELVRYLVQDFESDPIKIWESDIFGRSLHSIVREGIQGKIALMPDNARYKLQETLGRIINEGSGGLIAIIL</sequence>
<reference evidence="4 5" key="1">
    <citation type="submission" date="2021-03" db="EMBL/GenBank/DDBJ databases">
        <title>Genomic Encyclopedia of Type Strains, Phase IV (KMG-IV): sequencing the most valuable type-strain genomes for metagenomic binning, comparative biology and taxonomic classification.</title>
        <authorList>
            <person name="Goeker M."/>
        </authorList>
    </citation>
    <scope>NUCLEOTIDE SEQUENCE [LARGE SCALE GENOMIC DNA]</scope>
    <source>
        <strain evidence="4 5">DSM 26806</strain>
    </source>
</reference>
<dbReference type="InterPro" id="IPR046842">
    <property type="entry name" value="SpoIVA_ATPase"/>
</dbReference>
<evidence type="ECO:0000259" key="3">
    <source>
        <dbReference type="Pfam" id="PF20439"/>
    </source>
</evidence>
<dbReference type="NCBIfam" id="TIGR02836">
    <property type="entry name" value="spore_IV_A"/>
    <property type="match status" value="1"/>
</dbReference>
<evidence type="ECO:0000313" key="4">
    <source>
        <dbReference type="EMBL" id="MBP1999530.1"/>
    </source>
</evidence>
<dbReference type="Pfam" id="PF20439">
    <property type="entry name" value="SpoIVA_C"/>
    <property type="match status" value="1"/>
</dbReference>
<dbReference type="InterPro" id="IPR046841">
    <property type="entry name" value="SpoIVA_middle"/>
</dbReference>
<feature type="domain" description="Sporulation stage IV protein A C-terminal" evidence="3">
    <location>
        <begin position="484"/>
        <end position="559"/>
    </location>
</feature>
<dbReference type="Pfam" id="PF09547">
    <property type="entry name" value="SpoIVA_ATPase"/>
    <property type="match status" value="1"/>
</dbReference>
<keyword evidence="5" id="KW-1185">Reference proteome</keyword>